<evidence type="ECO:0000256" key="4">
    <source>
        <dbReference type="ARBA" id="ARBA00022679"/>
    </source>
</evidence>
<dbReference type="SUPFAM" id="SSF53686">
    <property type="entry name" value="Tryptophan synthase beta subunit-like PLP-dependent enzymes"/>
    <property type="match status" value="1"/>
</dbReference>
<dbReference type="EC" id="2.5.1.47" evidence="8"/>
<dbReference type="NCBIfam" id="TIGR01136">
    <property type="entry name" value="cysKM"/>
    <property type="match status" value="1"/>
</dbReference>
<evidence type="ECO:0000256" key="2">
    <source>
        <dbReference type="ARBA" id="ARBA00007103"/>
    </source>
</evidence>
<dbReference type="InterPro" id="IPR050214">
    <property type="entry name" value="Cys_Synth/Cystath_Beta-Synth"/>
</dbReference>
<comment type="similarity">
    <text evidence="2">Belongs to the cysteine synthase/cystathionine beta-synthase family.</text>
</comment>
<dbReference type="GO" id="GO:0016846">
    <property type="term" value="F:carbon-sulfur lyase activity"/>
    <property type="evidence" value="ECO:0007669"/>
    <property type="project" value="UniProtKB-ARBA"/>
</dbReference>
<comment type="cofactor">
    <cofactor evidence="1">
        <name>pyridoxal 5'-phosphate</name>
        <dbReference type="ChEBI" id="CHEBI:597326"/>
    </cofactor>
</comment>
<evidence type="ECO:0000256" key="6">
    <source>
        <dbReference type="ARBA" id="ARBA00023192"/>
    </source>
</evidence>
<dbReference type="AlphaFoldDB" id="A0A3B1B0V5"/>
<proteinExistence type="inferred from homology"/>
<protein>
    <submittedName>
        <fullName evidence="8">Cysteine synthase</fullName>
        <ecNumber evidence="8">2.5.1.47</ecNumber>
    </submittedName>
</protein>
<dbReference type="InterPro" id="IPR005859">
    <property type="entry name" value="CysK"/>
</dbReference>
<accession>A0A3B1B0V5</accession>
<dbReference type="FunFam" id="3.40.50.1100:FF:000006">
    <property type="entry name" value="Cysteine synthase"/>
    <property type="match status" value="1"/>
</dbReference>
<dbReference type="InterPro" id="IPR001216">
    <property type="entry name" value="P-phosphate_BS"/>
</dbReference>
<dbReference type="Gene3D" id="3.40.50.1100">
    <property type="match status" value="2"/>
</dbReference>
<evidence type="ECO:0000256" key="1">
    <source>
        <dbReference type="ARBA" id="ARBA00001933"/>
    </source>
</evidence>
<dbReference type="InterPro" id="IPR001926">
    <property type="entry name" value="TrpB-like_PALP"/>
</dbReference>
<gene>
    <name evidence="8" type="ORF">MNBD_GAMMA26-1614</name>
</gene>
<evidence type="ECO:0000259" key="7">
    <source>
        <dbReference type="Pfam" id="PF00291"/>
    </source>
</evidence>
<dbReference type="GO" id="GO:0006535">
    <property type="term" value="P:cysteine biosynthetic process from serine"/>
    <property type="evidence" value="ECO:0007669"/>
    <property type="project" value="InterPro"/>
</dbReference>
<dbReference type="CDD" id="cd01561">
    <property type="entry name" value="CBS_like"/>
    <property type="match status" value="1"/>
</dbReference>
<dbReference type="PANTHER" id="PTHR10314">
    <property type="entry name" value="CYSTATHIONINE BETA-SYNTHASE"/>
    <property type="match status" value="1"/>
</dbReference>
<dbReference type="EMBL" id="UOFX01000006">
    <property type="protein sequence ID" value="VAX05563.1"/>
    <property type="molecule type" value="Genomic_DNA"/>
</dbReference>
<evidence type="ECO:0000256" key="3">
    <source>
        <dbReference type="ARBA" id="ARBA00022605"/>
    </source>
</evidence>
<evidence type="ECO:0000256" key="5">
    <source>
        <dbReference type="ARBA" id="ARBA00022898"/>
    </source>
</evidence>
<dbReference type="FunFam" id="3.40.50.1100:FF:000002">
    <property type="entry name" value="Cysteine synthase"/>
    <property type="match status" value="1"/>
</dbReference>
<dbReference type="Pfam" id="PF00291">
    <property type="entry name" value="PALP"/>
    <property type="match status" value="1"/>
</dbReference>
<dbReference type="InterPro" id="IPR005856">
    <property type="entry name" value="Cys_synth"/>
</dbReference>
<sequence>MNYFEDNSLSIGNTPLIKLNKVVDQDGALVLGKIEGRNPAYSVKCRIGASMIWDAEKRGVLKPGMEVIEPTSGNTGIALAFVCASRGYKVTLTMPETMSLERRKVLKALGAEIVLTEGAKGMPGAIAKAEELAARDPGHYFLPQQFKNPANPDVHEETTGPEIWDATDGQIDVLISGVGTGGTITGVSRYIKNTCGKQIISVAVEPAASPVITQALAGDEIKPSPHKIQGIGAGFIPETLDLEMVDRVELVENEEAIEFARRLATEEGILSGISCGAAAAVAARLARQPEFADKTIVAIMPDSGERYLSSILFEGIV</sequence>
<evidence type="ECO:0000313" key="8">
    <source>
        <dbReference type="EMBL" id="VAX05563.1"/>
    </source>
</evidence>
<dbReference type="InterPro" id="IPR036052">
    <property type="entry name" value="TrpB-like_PALP_sf"/>
</dbReference>
<feature type="domain" description="Tryptophan synthase beta chain-like PALP" evidence="7">
    <location>
        <begin position="9"/>
        <end position="302"/>
    </location>
</feature>
<dbReference type="NCBIfam" id="TIGR01139">
    <property type="entry name" value="cysK"/>
    <property type="match status" value="1"/>
</dbReference>
<dbReference type="GO" id="GO:0004124">
    <property type="term" value="F:cysteine synthase activity"/>
    <property type="evidence" value="ECO:0007669"/>
    <property type="project" value="UniProtKB-EC"/>
</dbReference>
<reference evidence="8" key="1">
    <citation type="submission" date="2018-06" db="EMBL/GenBank/DDBJ databases">
        <authorList>
            <person name="Zhirakovskaya E."/>
        </authorList>
    </citation>
    <scope>NUCLEOTIDE SEQUENCE</scope>
</reference>
<keyword evidence="6" id="KW-0198">Cysteine biosynthesis</keyword>
<name>A0A3B1B0V5_9ZZZZ</name>
<keyword evidence="5" id="KW-0663">Pyridoxal phosphate</keyword>
<organism evidence="8">
    <name type="scientific">hydrothermal vent metagenome</name>
    <dbReference type="NCBI Taxonomy" id="652676"/>
    <lineage>
        <taxon>unclassified sequences</taxon>
        <taxon>metagenomes</taxon>
        <taxon>ecological metagenomes</taxon>
    </lineage>
</organism>
<keyword evidence="3" id="KW-0028">Amino-acid biosynthesis</keyword>
<keyword evidence="4 8" id="KW-0808">Transferase</keyword>
<dbReference type="PROSITE" id="PS00901">
    <property type="entry name" value="CYS_SYNTHASE"/>
    <property type="match status" value="1"/>
</dbReference>